<feature type="transmembrane region" description="Helical" evidence="1">
    <location>
        <begin position="161"/>
        <end position="182"/>
    </location>
</feature>
<feature type="transmembrane region" description="Helical" evidence="1">
    <location>
        <begin position="189"/>
        <end position="209"/>
    </location>
</feature>
<dbReference type="Proteomes" id="UP001322664">
    <property type="component" value="Chromosome"/>
</dbReference>
<proteinExistence type="predicted"/>
<feature type="transmembrane region" description="Helical" evidence="1">
    <location>
        <begin position="94"/>
        <end position="118"/>
    </location>
</feature>
<evidence type="ECO:0008006" key="4">
    <source>
        <dbReference type="Google" id="ProtNLM"/>
    </source>
</evidence>
<protein>
    <recommendedName>
        <fullName evidence="4">DUF4386 domain-containing protein</fullName>
    </recommendedName>
</protein>
<reference evidence="2 3" key="1">
    <citation type="submission" date="2023-09" db="EMBL/GenBank/DDBJ databases">
        <authorList>
            <person name="Page C.A."/>
            <person name="Perez-Diaz I.M."/>
        </authorList>
    </citation>
    <scope>NUCLEOTIDE SEQUENCE [LARGE SCALE GENOMIC DNA]</scope>
    <source>
        <strain evidence="2 3">Ll15</strain>
    </source>
</reference>
<organism evidence="2 3">
    <name type="scientific">Lysinibacillus louembei</name>
    <dbReference type="NCBI Taxonomy" id="1470088"/>
    <lineage>
        <taxon>Bacteria</taxon>
        <taxon>Bacillati</taxon>
        <taxon>Bacillota</taxon>
        <taxon>Bacilli</taxon>
        <taxon>Bacillales</taxon>
        <taxon>Bacillaceae</taxon>
        <taxon>Lysinibacillus</taxon>
    </lineage>
</organism>
<evidence type="ECO:0000313" key="3">
    <source>
        <dbReference type="Proteomes" id="UP001322664"/>
    </source>
</evidence>
<name>A0ABZ0S0A1_9BACI</name>
<sequence>MQKSISIKVALDIFFTQMSWAVGYLFVLLIIFAVRIITTLIPSIEFTIFKGGAEIDSYSTMIFYSSNIFMFVIGIVAAYGFLQYFVSNGVTRKHYFIGATLGSFGVALAMPIIAKLALLVEKVLPLDFANSTKIVEPNDELVEQVIQNILFFLHIDLNNSWLLGIVLFALTIFCYYVAGWLIGISFYRFGGVMGLFSIPLVVILLLIYGEMISIALDKPIVGPLSIPAIPVPAAYLIAIVVIAVMLVLIRQFTKKVAVKL</sequence>
<dbReference type="RefSeq" id="WP_319837376.1">
    <property type="nucleotide sequence ID" value="NZ_CP137624.1"/>
</dbReference>
<keyword evidence="1" id="KW-1133">Transmembrane helix</keyword>
<feature type="transmembrane region" description="Helical" evidence="1">
    <location>
        <begin position="61"/>
        <end position="82"/>
    </location>
</feature>
<evidence type="ECO:0000256" key="1">
    <source>
        <dbReference type="SAM" id="Phobius"/>
    </source>
</evidence>
<accession>A0ABZ0S0A1</accession>
<evidence type="ECO:0000313" key="2">
    <source>
        <dbReference type="EMBL" id="WPK12679.1"/>
    </source>
</evidence>
<keyword evidence="1" id="KW-0472">Membrane</keyword>
<dbReference type="EMBL" id="CP137624">
    <property type="protein sequence ID" value="WPK12679.1"/>
    <property type="molecule type" value="Genomic_DNA"/>
</dbReference>
<feature type="transmembrane region" description="Helical" evidence="1">
    <location>
        <begin position="229"/>
        <end position="249"/>
    </location>
</feature>
<feature type="transmembrane region" description="Helical" evidence="1">
    <location>
        <begin position="21"/>
        <end position="41"/>
    </location>
</feature>
<keyword evidence="3" id="KW-1185">Reference proteome</keyword>
<gene>
    <name evidence="2" type="ORF">R6U77_02970</name>
</gene>
<keyword evidence="1" id="KW-0812">Transmembrane</keyword>